<dbReference type="AlphaFoldDB" id="A0A1F6T2E1"/>
<reference evidence="3 4" key="1">
    <citation type="journal article" date="2016" name="Nat. Commun.">
        <title>Thousands of microbial genomes shed light on interconnected biogeochemical processes in an aquifer system.</title>
        <authorList>
            <person name="Anantharaman K."/>
            <person name="Brown C.T."/>
            <person name="Hug L.A."/>
            <person name="Sharon I."/>
            <person name="Castelle C.J."/>
            <person name="Probst A.J."/>
            <person name="Thomas B.C."/>
            <person name="Singh A."/>
            <person name="Wilkins M.J."/>
            <person name="Karaoz U."/>
            <person name="Brodie E.L."/>
            <person name="Williams K.H."/>
            <person name="Hubbard S.S."/>
            <person name="Banfield J.F."/>
        </authorList>
    </citation>
    <scope>NUCLEOTIDE SEQUENCE [LARGE SCALE GENOMIC DNA]</scope>
</reference>
<protein>
    <submittedName>
        <fullName evidence="3">Uncharacterized protein</fullName>
    </submittedName>
</protein>
<name>A0A1F6T2E1_9PROT</name>
<organism evidence="3 4">
    <name type="scientific">Candidatus Muproteobacteria bacterium RBG_16_64_10</name>
    <dbReference type="NCBI Taxonomy" id="1817757"/>
    <lineage>
        <taxon>Bacteria</taxon>
        <taxon>Pseudomonadati</taxon>
        <taxon>Pseudomonadota</taxon>
        <taxon>Candidatus Muproteobacteria</taxon>
    </lineage>
</organism>
<proteinExistence type="predicted"/>
<evidence type="ECO:0000313" key="4">
    <source>
        <dbReference type="Proteomes" id="UP000179334"/>
    </source>
</evidence>
<comment type="caution">
    <text evidence="3">The sequence shown here is derived from an EMBL/GenBank/DDBJ whole genome shotgun (WGS) entry which is preliminary data.</text>
</comment>
<feature type="signal peptide" evidence="2">
    <location>
        <begin position="1"/>
        <end position="25"/>
    </location>
</feature>
<evidence type="ECO:0000256" key="2">
    <source>
        <dbReference type="SAM" id="SignalP"/>
    </source>
</evidence>
<dbReference type="PROSITE" id="PS51257">
    <property type="entry name" value="PROKAR_LIPOPROTEIN"/>
    <property type="match status" value="1"/>
</dbReference>
<accession>A0A1F6T2E1</accession>
<evidence type="ECO:0000256" key="1">
    <source>
        <dbReference type="SAM" id="MobiDB-lite"/>
    </source>
</evidence>
<evidence type="ECO:0000313" key="3">
    <source>
        <dbReference type="EMBL" id="OGI39155.1"/>
    </source>
</evidence>
<feature type="compositionally biased region" description="Polar residues" evidence="1">
    <location>
        <begin position="43"/>
        <end position="52"/>
    </location>
</feature>
<feature type="chain" id="PRO_5009225471" evidence="2">
    <location>
        <begin position="26"/>
        <end position="90"/>
    </location>
</feature>
<sequence>MNPKTNTLRTLAATMVITGCGWALAPALAADAPQGSGGYLSDGNGNPVSDSADNCVGDASLAEGKARKCGGSAPATSVAEPKKSAPASEA</sequence>
<keyword evidence="2" id="KW-0732">Signal</keyword>
<dbReference type="Proteomes" id="UP000179334">
    <property type="component" value="Unassembled WGS sequence"/>
</dbReference>
<gene>
    <name evidence="3" type="ORF">A2V91_06735</name>
</gene>
<dbReference type="EMBL" id="MFSR01000049">
    <property type="protein sequence ID" value="OGI39155.1"/>
    <property type="molecule type" value="Genomic_DNA"/>
</dbReference>
<feature type="region of interest" description="Disordered" evidence="1">
    <location>
        <begin position="33"/>
        <end position="90"/>
    </location>
</feature>